<reference evidence="1" key="4">
    <citation type="journal article" date="2022" name="PLoS Pathog.">
        <title>Chromosome-level genome of Schistosoma haematobium underpins genome-wide explorations of molecular variation.</title>
        <authorList>
            <person name="Stroehlein A.J."/>
            <person name="Korhonen P.K."/>
            <person name="Lee V.V."/>
            <person name="Ralph S.A."/>
            <person name="Mentink-Kane M."/>
            <person name="You H."/>
            <person name="McManus D.P."/>
            <person name="Tchuente L.T."/>
            <person name="Stothard J.R."/>
            <person name="Kaur P."/>
            <person name="Dudchenko O."/>
            <person name="Aiden E.L."/>
            <person name="Yang B."/>
            <person name="Yang H."/>
            <person name="Emery A.M."/>
            <person name="Webster B.L."/>
            <person name="Brindley P.J."/>
            <person name="Rollinson D."/>
            <person name="Chang B.C.H."/>
            <person name="Gasser R.B."/>
            <person name="Young N.D."/>
        </authorList>
    </citation>
    <scope>NUCLEOTIDE SEQUENCE</scope>
</reference>
<organism evidence="1 2">
    <name type="scientific">Schistosoma haematobium</name>
    <name type="common">Blood fluke</name>
    <dbReference type="NCBI Taxonomy" id="6185"/>
    <lineage>
        <taxon>Eukaryota</taxon>
        <taxon>Metazoa</taxon>
        <taxon>Spiralia</taxon>
        <taxon>Lophotrochozoa</taxon>
        <taxon>Platyhelminthes</taxon>
        <taxon>Trematoda</taxon>
        <taxon>Digenea</taxon>
        <taxon>Strigeidida</taxon>
        <taxon>Schistosomatoidea</taxon>
        <taxon>Schistosomatidae</taxon>
        <taxon>Schistosoma</taxon>
    </lineage>
</organism>
<name>A0A922S3Y9_SCHHA</name>
<dbReference type="Proteomes" id="UP000471633">
    <property type="component" value="Unassembled WGS sequence"/>
</dbReference>
<dbReference type="CTD" id="24593351"/>
<sequence>MVAGGQPLVHTPFVPSDSWSPCAPLVWSKCFPTPLGGSSVFTKPVKALEIRFSSSELRKQHPRHEKAVSRTSLAVVVCAWPRESISRGRADSSHPRPIHISSCVLL</sequence>
<reference evidence="1" key="1">
    <citation type="journal article" date="2012" name="Nat. Genet.">
        <title>Whole-genome sequence of Schistosoma haematobium.</title>
        <authorList>
            <person name="Young N.D."/>
            <person name="Jex A.R."/>
            <person name="Li B."/>
            <person name="Liu S."/>
            <person name="Yang L."/>
            <person name="Xiong Z."/>
            <person name="Li Y."/>
            <person name="Cantacessi C."/>
            <person name="Hall R.S."/>
            <person name="Xu X."/>
            <person name="Chen F."/>
            <person name="Wu X."/>
            <person name="Zerlotini A."/>
            <person name="Oliveira G."/>
            <person name="Hofmann A."/>
            <person name="Zhang G."/>
            <person name="Fang X."/>
            <person name="Kang Y."/>
            <person name="Campbell B.E."/>
            <person name="Loukas A."/>
            <person name="Ranganathan S."/>
            <person name="Rollinson D."/>
            <person name="Rinaldi G."/>
            <person name="Brindley P.J."/>
            <person name="Yang H."/>
            <person name="Wang J."/>
            <person name="Wang J."/>
            <person name="Gasser R.B."/>
        </authorList>
    </citation>
    <scope>NUCLEOTIDE SEQUENCE</scope>
</reference>
<dbReference type="RefSeq" id="XP_051072420.1">
    <property type="nucleotide sequence ID" value="XM_051212259.1"/>
</dbReference>
<protein>
    <submittedName>
        <fullName evidence="1">Alpha/beta hydrolase domain-containing protein 11</fullName>
    </submittedName>
</protein>
<evidence type="ECO:0000313" key="2">
    <source>
        <dbReference type="Proteomes" id="UP000471633"/>
    </source>
</evidence>
<dbReference type="GO" id="GO:0016787">
    <property type="term" value="F:hydrolase activity"/>
    <property type="evidence" value="ECO:0007669"/>
    <property type="project" value="UniProtKB-KW"/>
</dbReference>
<dbReference type="GeneID" id="24593351"/>
<accession>A0A922S3Y9</accession>
<evidence type="ECO:0000313" key="1">
    <source>
        <dbReference type="EMBL" id="KAH9592417.1"/>
    </source>
</evidence>
<dbReference type="KEGG" id="shx:MS3_00004351"/>
<keyword evidence="2" id="KW-1185">Reference proteome</keyword>
<keyword evidence="1" id="KW-0378">Hydrolase</keyword>
<reference evidence="1" key="2">
    <citation type="journal article" date="2019" name="Gigascience">
        <title>High-quality Schistosoma haematobium genome achieved by single-molecule and long-range sequencing.</title>
        <authorList>
            <person name="Stroehlein A.J."/>
            <person name="Korhonen P.K."/>
            <person name="Chong T.M."/>
            <person name="Lim Y.L."/>
            <person name="Chan K.G."/>
            <person name="Webster B."/>
            <person name="Rollinson D."/>
            <person name="Brindley P.J."/>
            <person name="Gasser R.B."/>
            <person name="Young N.D."/>
        </authorList>
    </citation>
    <scope>NUCLEOTIDE SEQUENCE</scope>
</reference>
<reference evidence="1" key="3">
    <citation type="submission" date="2021-06" db="EMBL/GenBank/DDBJ databases">
        <title>Chromosome-level genome assembly for S. haematobium.</title>
        <authorList>
            <person name="Stroehlein A.J."/>
        </authorList>
    </citation>
    <scope>NUCLEOTIDE SEQUENCE</scope>
</reference>
<gene>
    <name evidence="1" type="primary">ABHD11_1</name>
    <name evidence="1" type="ORF">MS3_00004351</name>
</gene>
<proteinExistence type="predicted"/>
<dbReference type="EMBL" id="AMPZ03000002">
    <property type="protein sequence ID" value="KAH9592417.1"/>
    <property type="molecule type" value="Genomic_DNA"/>
</dbReference>
<comment type="caution">
    <text evidence="1">The sequence shown here is derived from an EMBL/GenBank/DDBJ whole genome shotgun (WGS) entry which is preliminary data.</text>
</comment>
<dbReference type="AlphaFoldDB" id="A0A922S3Y9"/>